<dbReference type="VEuPathDB" id="TrichDB:TVAG_487520"/>
<feature type="transmembrane region" description="Helical" evidence="1">
    <location>
        <begin position="275"/>
        <end position="298"/>
    </location>
</feature>
<organism evidence="2 3">
    <name type="scientific">Trichomonas vaginalis (strain ATCC PRA-98 / G3)</name>
    <dbReference type="NCBI Taxonomy" id="412133"/>
    <lineage>
        <taxon>Eukaryota</taxon>
        <taxon>Metamonada</taxon>
        <taxon>Parabasalia</taxon>
        <taxon>Trichomonadida</taxon>
        <taxon>Trichomonadidae</taxon>
        <taxon>Trichomonas</taxon>
    </lineage>
</organism>
<dbReference type="InParanoid" id="A2EFN1"/>
<feature type="transmembrane region" description="Helical" evidence="1">
    <location>
        <begin position="23"/>
        <end position="43"/>
    </location>
</feature>
<gene>
    <name evidence="2" type="ORF">TVAG_487520</name>
</gene>
<keyword evidence="1" id="KW-0812">Transmembrane</keyword>
<name>A2EFN1_TRIV3</name>
<dbReference type="VEuPathDB" id="TrichDB:TVAGG3_0062090"/>
<keyword evidence="1" id="KW-0472">Membrane</keyword>
<keyword evidence="1" id="KW-1133">Transmembrane helix</keyword>
<dbReference type="AlphaFoldDB" id="A2EFN1"/>
<evidence type="ECO:0000313" key="2">
    <source>
        <dbReference type="EMBL" id="EAY08526.1"/>
    </source>
</evidence>
<reference evidence="2" key="2">
    <citation type="journal article" date="2007" name="Science">
        <title>Draft genome sequence of the sexually transmitted pathogen Trichomonas vaginalis.</title>
        <authorList>
            <person name="Carlton J.M."/>
            <person name="Hirt R.P."/>
            <person name="Silva J.C."/>
            <person name="Delcher A.L."/>
            <person name="Schatz M."/>
            <person name="Zhao Q."/>
            <person name="Wortman J.R."/>
            <person name="Bidwell S.L."/>
            <person name="Alsmark U.C.M."/>
            <person name="Besteiro S."/>
            <person name="Sicheritz-Ponten T."/>
            <person name="Noel C.J."/>
            <person name="Dacks J.B."/>
            <person name="Foster P.G."/>
            <person name="Simillion C."/>
            <person name="Van de Peer Y."/>
            <person name="Miranda-Saavedra D."/>
            <person name="Barton G.J."/>
            <person name="Westrop G.D."/>
            <person name="Mueller S."/>
            <person name="Dessi D."/>
            <person name="Fiori P.L."/>
            <person name="Ren Q."/>
            <person name="Paulsen I."/>
            <person name="Zhang H."/>
            <person name="Bastida-Corcuera F.D."/>
            <person name="Simoes-Barbosa A."/>
            <person name="Brown M.T."/>
            <person name="Hayes R.D."/>
            <person name="Mukherjee M."/>
            <person name="Okumura C.Y."/>
            <person name="Schneider R."/>
            <person name="Smith A.J."/>
            <person name="Vanacova S."/>
            <person name="Villalvazo M."/>
            <person name="Haas B.J."/>
            <person name="Pertea M."/>
            <person name="Feldblyum T.V."/>
            <person name="Utterback T.R."/>
            <person name="Shu C.L."/>
            <person name="Osoegawa K."/>
            <person name="de Jong P.J."/>
            <person name="Hrdy I."/>
            <person name="Horvathova L."/>
            <person name="Zubacova Z."/>
            <person name="Dolezal P."/>
            <person name="Malik S.B."/>
            <person name="Logsdon J.M. Jr."/>
            <person name="Henze K."/>
            <person name="Gupta A."/>
            <person name="Wang C.C."/>
            <person name="Dunne R.L."/>
            <person name="Upcroft J.A."/>
            <person name="Upcroft P."/>
            <person name="White O."/>
            <person name="Salzberg S.L."/>
            <person name="Tang P."/>
            <person name="Chiu C.-H."/>
            <person name="Lee Y.-S."/>
            <person name="Embley T.M."/>
            <person name="Coombs G.H."/>
            <person name="Mottram J.C."/>
            <person name="Tachezy J."/>
            <person name="Fraser-Liggett C.M."/>
            <person name="Johnson P.J."/>
        </authorList>
    </citation>
    <scope>NUCLEOTIDE SEQUENCE [LARGE SCALE GENOMIC DNA]</scope>
    <source>
        <strain evidence="2">G3</strain>
    </source>
</reference>
<reference evidence="2" key="1">
    <citation type="submission" date="2006-10" db="EMBL/GenBank/DDBJ databases">
        <authorList>
            <person name="Amadeo P."/>
            <person name="Zhao Q."/>
            <person name="Wortman J."/>
            <person name="Fraser-Liggett C."/>
            <person name="Carlton J."/>
        </authorList>
    </citation>
    <scope>NUCLEOTIDE SEQUENCE</scope>
    <source>
        <strain evidence="2">G3</strain>
    </source>
</reference>
<evidence type="ECO:0000313" key="3">
    <source>
        <dbReference type="Proteomes" id="UP000001542"/>
    </source>
</evidence>
<feature type="transmembrane region" description="Helical" evidence="1">
    <location>
        <begin position="429"/>
        <end position="449"/>
    </location>
</feature>
<keyword evidence="3" id="KW-1185">Reference proteome</keyword>
<feature type="transmembrane region" description="Helical" evidence="1">
    <location>
        <begin position="318"/>
        <end position="336"/>
    </location>
</feature>
<proteinExistence type="predicted"/>
<dbReference type="RefSeq" id="XP_001320749.1">
    <property type="nucleotide sequence ID" value="XM_001320714.1"/>
</dbReference>
<protein>
    <recommendedName>
        <fullName evidence="4">PAS domain-containing protein</fullName>
    </recommendedName>
</protein>
<evidence type="ECO:0008006" key="4">
    <source>
        <dbReference type="Google" id="ProtNLM"/>
    </source>
</evidence>
<sequence length="1029" mass="119269">MECACLMTVCISRFKRLGSYESALRILMANGVFVVLSLLHTYVSRWNLRRLLRSVEWIDPKKYSPARLTRILCVADIRKDQCKFPRNFPEVVLQTYPGNPSVIVFSILFKLYDPSAHKELLEFAENLSMFYSTNKYLSSMLRSIIFIASGTTTTKGTSISSSLLSICYKLEEQYWYYVIQNNTKTAQMAFHDLTQLVQRAKPFFERHNAVIGGNEDFSKYITLRPENYEDKIMADSLEEEDKSDNPVNSIPLIENHDEYFQLRLKSIKKVNPSNFVFTKSLGVIILTIIVLGCILGYLFGSASGIPPLRMYKMVQRMFLAYSNIVSAWYVPISLYLNDAKSDDQKKLGLETINTSFDNIFTISYLKNTKNISELFLKAQEELIQATENETFVSNSNTTDKLFMLLMNRCKYLYTTFNTYGTNADKMAKITLYGLTFVLAIFLVLFYLLMYRSQKLYFYLGCQTMHFKKNYVSFLRKKYQKMILKETKTLPESGKFNNSYLTFCVACLFPLIIGYIYALDIKMINKQFINFIKVSLLTSQATPMIANNNILIPLLMNDLQINESLSNIKLSYCFLMGLNNNIYTTNLSFEYESFFNQTSYDSIIKSDSESHETLIRAMKNVNKQIFVEMMNISLVLVRDFYIILMESGLNQSVRDVARLTIPLIIYSKNPLINFLTDVNKKLNFLADSVYFTFISAPILFFIAIFVMIVYGMVIISRINTSVDLMQRMICLPKYDNPFFDENHNFLGYKDQVKKITNEIFNSFPIPTFQVSKEMKVVDQNQAAEAIFGDIKGTLMHNIPMEITDCYGTRNYYNYSTYLRKNLPSNLELKGEKVVISNDMTGLFNKKETLRNLYKDIRLTFSIPNVLQRDKATHIQNVAIVNFLFSSNVTNDQFLSYSSKIEDFFSQFVSFFMFEKMRFSFYVLFYDPNSSRQTCRDALAFAQIARYEGVNRKIEVKIAVTMEDELIAMAQKNDMIWSVKFPNSILWRSDMMHANIDYGRIICLSKMSPGMHFSKTLSLGVHHEQIEVTTL</sequence>
<feature type="transmembrane region" description="Helical" evidence="1">
    <location>
        <begin position="499"/>
        <end position="518"/>
    </location>
</feature>
<evidence type="ECO:0000256" key="1">
    <source>
        <dbReference type="SAM" id="Phobius"/>
    </source>
</evidence>
<dbReference type="EMBL" id="DS113376">
    <property type="protein sequence ID" value="EAY08526.1"/>
    <property type="molecule type" value="Genomic_DNA"/>
</dbReference>
<dbReference type="Proteomes" id="UP000001542">
    <property type="component" value="Unassembled WGS sequence"/>
</dbReference>
<feature type="transmembrane region" description="Helical" evidence="1">
    <location>
        <begin position="688"/>
        <end position="714"/>
    </location>
</feature>
<dbReference type="KEGG" id="tva:4766429"/>
<accession>A2EFN1</accession>